<evidence type="ECO:0000256" key="2">
    <source>
        <dbReference type="ARBA" id="ARBA00022614"/>
    </source>
</evidence>
<keyword evidence="3" id="KW-0812">Transmembrane</keyword>
<accession>A0A4S4EX78</accession>
<dbReference type="Pfam" id="PF12819">
    <property type="entry name" value="Malectin_like"/>
    <property type="match status" value="1"/>
</dbReference>
<dbReference type="STRING" id="542762.A0A4S4EX78"/>
<evidence type="ECO:0000313" key="10">
    <source>
        <dbReference type="Proteomes" id="UP000306102"/>
    </source>
</evidence>
<dbReference type="InterPro" id="IPR032675">
    <property type="entry name" value="LRR_dom_sf"/>
</dbReference>
<gene>
    <name evidence="9" type="ORF">TEA_009036</name>
</gene>
<evidence type="ECO:0000256" key="3">
    <source>
        <dbReference type="ARBA" id="ARBA00022692"/>
    </source>
</evidence>
<keyword evidence="4" id="KW-0732">Signal</keyword>
<evidence type="ECO:0000256" key="7">
    <source>
        <dbReference type="ARBA" id="ARBA00023136"/>
    </source>
</evidence>
<evidence type="ECO:0000259" key="8">
    <source>
        <dbReference type="Pfam" id="PF12819"/>
    </source>
</evidence>
<dbReference type="Proteomes" id="UP000306102">
    <property type="component" value="Unassembled WGS sequence"/>
</dbReference>
<comment type="subcellular location">
    <subcellularLocation>
        <location evidence="1">Membrane</location>
        <topology evidence="1">Single-pass membrane protein</topology>
    </subcellularLocation>
</comment>
<keyword evidence="10" id="KW-1185">Reference proteome</keyword>
<dbReference type="InterPro" id="IPR024788">
    <property type="entry name" value="Malectin-like_Carb-bd_dom"/>
</dbReference>
<dbReference type="EMBL" id="SDRB02001438">
    <property type="protein sequence ID" value="THG21302.1"/>
    <property type="molecule type" value="Genomic_DNA"/>
</dbReference>
<keyword evidence="5" id="KW-0677">Repeat</keyword>
<dbReference type="SUPFAM" id="SSF52058">
    <property type="entry name" value="L domain-like"/>
    <property type="match status" value="1"/>
</dbReference>
<evidence type="ECO:0000256" key="5">
    <source>
        <dbReference type="ARBA" id="ARBA00022737"/>
    </source>
</evidence>
<organism evidence="9 10">
    <name type="scientific">Camellia sinensis var. sinensis</name>
    <name type="common">China tea</name>
    <dbReference type="NCBI Taxonomy" id="542762"/>
    <lineage>
        <taxon>Eukaryota</taxon>
        <taxon>Viridiplantae</taxon>
        <taxon>Streptophyta</taxon>
        <taxon>Embryophyta</taxon>
        <taxon>Tracheophyta</taxon>
        <taxon>Spermatophyta</taxon>
        <taxon>Magnoliopsida</taxon>
        <taxon>eudicotyledons</taxon>
        <taxon>Gunneridae</taxon>
        <taxon>Pentapetalae</taxon>
        <taxon>asterids</taxon>
        <taxon>Ericales</taxon>
        <taxon>Theaceae</taxon>
        <taxon>Camellia</taxon>
    </lineage>
</organism>
<evidence type="ECO:0000256" key="6">
    <source>
        <dbReference type="ARBA" id="ARBA00022989"/>
    </source>
</evidence>
<proteinExistence type="predicted"/>
<name>A0A4S4EX78_CAMSN</name>
<evidence type="ECO:0000313" key="9">
    <source>
        <dbReference type="EMBL" id="THG21302.1"/>
    </source>
</evidence>
<comment type="caution">
    <text evidence="9">The sequence shown here is derived from an EMBL/GenBank/DDBJ whole genome shotgun (WGS) entry which is preliminary data.</text>
</comment>
<keyword evidence="2" id="KW-0433">Leucine-rich repeat</keyword>
<dbReference type="PANTHER" id="PTHR45631">
    <property type="entry name" value="OS07G0107800 PROTEIN-RELATED"/>
    <property type="match status" value="1"/>
</dbReference>
<dbReference type="Gene3D" id="3.80.10.10">
    <property type="entry name" value="Ribonuclease Inhibitor"/>
    <property type="match status" value="1"/>
</dbReference>
<evidence type="ECO:0000256" key="1">
    <source>
        <dbReference type="ARBA" id="ARBA00004167"/>
    </source>
</evidence>
<dbReference type="FunFam" id="3.80.10.10:FF:000129">
    <property type="entry name" value="Leucine-rich repeat receptor-like kinase"/>
    <property type="match status" value="1"/>
</dbReference>
<keyword evidence="7" id="KW-0472">Membrane</keyword>
<dbReference type="InterPro" id="IPR001611">
    <property type="entry name" value="Leu-rich_rpt"/>
</dbReference>
<keyword evidence="6" id="KW-1133">Transmembrane helix</keyword>
<feature type="domain" description="Malectin-like" evidence="8">
    <location>
        <begin position="92"/>
        <end position="412"/>
    </location>
</feature>
<sequence length="630" mass="69773">MTVIMVWYVTQSSINYPILMVYHPCQTFLSHSQSLFLSPLSTSLFLSLSPNFPIHPFCYPFPTMSVPIFLLWLVSIPLIVQAGSAPPRGFLLNCGSDNELQEGGLKYITDDGFITVGNKTTLKQPGLHMVLSTLRYFPDNAAHKYCYVFPVIKGGKFLVKTTYYYGGYDGEKEPPVFDQFIDGTKWSMVNTTEDYANGLSSFYEIIVTAHGKTLSVCLARNQHTVSSPFISALELQHLEDSLYNSTDFDNYALSTVARNCFGCEAQIISFPDDQFNRFWTPFKDSNPVVTSRSNITASEFWNIPPAKALSAAITTSRGKKLTVKWPPFLLPKTNYYIALYFQDNRNPSPYSWRVFSVAVNGMDFYTDINVTTKGVSVYTAHWPLAGQTEIVLTPHSDSPVGPLINAGEVFQIFPLGKRTLTRDVIAIEDLARGFDNPPGDWHGDPCLPEKHSWTGVTCSIGAKYARIVSLNLTNVGLIGELAESVDHLTALTSLTLEGNKLSGSIPKMSSLKSLEILHLDGNQFQGEIPESLGQLTHLRSLQLQNNYLNGSVPNSLLKKNGLNLHIDYGYSVAGQEVGQGNSQNVAFEGQTSSPPTDPRKALLLDTQQTIGSMSSHENQMMVDELLALFK</sequence>
<evidence type="ECO:0000256" key="4">
    <source>
        <dbReference type="ARBA" id="ARBA00022729"/>
    </source>
</evidence>
<dbReference type="Pfam" id="PF00560">
    <property type="entry name" value="LRR_1"/>
    <property type="match status" value="2"/>
</dbReference>
<dbReference type="AlphaFoldDB" id="A0A4S4EX78"/>
<dbReference type="GO" id="GO:0016020">
    <property type="term" value="C:membrane"/>
    <property type="evidence" value="ECO:0007669"/>
    <property type="project" value="UniProtKB-SubCell"/>
</dbReference>
<reference evidence="9 10" key="1">
    <citation type="journal article" date="2018" name="Proc. Natl. Acad. Sci. U.S.A.">
        <title>Draft genome sequence of Camellia sinensis var. sinensis provides insights into the evolution of the tea genome and tea quality.</title>
        <authorList>
            <person name="Wei C."/>
            <person name="Yang H."/>
            <person name="Wang S."/>
            <person name="Zhao J."/>
            <person name="Liu C."/>
            <person name="Gao L."/>
            <person name="Xia E."/>
            <person name="Lu Y."/>
            <person name="Tai Y."/>
            <person name="She G."/>
            <person name="Sun J."/>
            <person name="Cao H."/>
            <person name="Tong W."/>
            <person name="Gao Q."/>
            <person name="Li Y."/>
            <person name="Deng W."/>
            <person name="Jiang X."/>
            <person name="Wang W."/>
            <person name="Chen Q."/>
            <person name="Zhang S."/>
            <person name="Li H."/>
            <person name="Wu J."/>
            <person name="Wang P."/>
            <person name="Li P."/>
            <person name="Shi C."/>
            <person name="Zheng F."/>
            <person name="Jian J."/>
            <person name="Huang B."/>
            <person name="Shan D."/>
            <person name="Shi M."/>
            <person name="Fang C."/>
            <person name="Yue Y."/>
            <person name="Li F."/>
            <person name="Li D."/>
            <person name="Wei S."/>
            <person name="Han B."/>
            <person name="Jiang C."/>
            <person name="Yin Y."/>
            <person name="Xia T."/>
            <person name="Zhang Z."/>
            <person name="Bennetzen J.L."/>
            <person name="Zhao S."/>
            <person name="Wan X."/>
        </authorList>
    </citation>
    <scope>NUCLEOTIDE SEQUENCE [LARGE SCALE GENOMIC DNA]</scope>
    <source>
        <strain evidence="10">cv. Shuchazao</strain>
        <tissue evidence="9">Leaf</tissue>
    </source>
</reference>
<protein>
    <recommendedName>
        <fullName evidence="8">Malectin-like domain-containing protein</fullName>
    </recommendedName>
</protein>
<dbReference type="PANTHER" id="PTHR45631:SF45">
    <property type="entry name" value="LEUCINE-RICH REPEAT (LRR) FAMILY PROTEIN"/>
    <property type="match status" value="1"/>
</dbReference>